<dbReference type="EMBL" id="QGGO01000002">
    <property type="protein sequence ID" value="PWK28951.1"/>
    <property type="molecule type" value="Genomic_DNA"/>
</dbReference>
<protein>
    <submittedName>
        <fullName evidence="7">O-antigen ligase</fullName>
    </submittedName>
</protein>
<dbReference type="InterPro" id="IPR011990">
    <property type="entry name" value="TPR-like_helical_dom_sf"/>
</dbReference>
<dbReference type="InterPro" id="IPR007016">
    <property type="entry name" value="O-antigen_ligase-rel_domated"/>
</dbReference>
<dbReference type="Proteomes" id="UP000245489">
    <property type="component" value="Unassembled WGS sequence"/>
</dbReference>
<dbReference type="Gene3D" id="1.25.40.10">
    <property type="entry name" value="Tetratricopeptide repeat domain"/>
    <property type="match status" value="1"/>
</dbReference>
<comment type="caution">
    <text evidence="7">The sequence shown here is derived from an EMBL/GenBank/DDBJ whole genome shotgun (WGS) entry which is preliminary data.</text>
</comment>
<gene>
    <name evidence="7" type="ORF">LV89_00504</name>
</gene>
<evidence type="ECO:0000256" key="1">
    <source>
        <dbReference type="ARBA" id="ARBA00004141"/>
    </source>
</evidence>
<reference evidence="7 8" key="1">
    <citation type="submission" date="2018-05" db="EMBL/GenBank/DDBJ databases">
        <title>Genomic Encyclopedia of Archaeal and Bacterial Type Strains, Phase II (KMG-II): from individual species to whole genera.</title>
        <authorList>
            <person name="Goeker M."/>
        </authorList>
    </citation>
    <scope>NUCLEOTIDE SEQUENCE [LARGE SCALE GENOMIC DNA]</scope>
    <source>
        <strain evidence="7 8">DSM 22214</strain>
    </source>
</reference>
<dbReference type="SUPFAM" id="SSF48452">
    <property type="entry name" value="TPR-like"/>
    <property type="match status" value="1"/>
</dbReference>
<keyword evidence="2 5" id="KW-0812">Transmembrane</keyword>
<evidence type="ECO:0000313" key="7">
    <source>
        <dbReference type="EMBL" id="PWK28951.1"/>
    </source>
</evidence>
<organism evidence="7 8">
    <name type="scientific">Arcicella aurantiaca</name>
    <dbReference type="NCBI Taxonomy" id="591202"/>
    <lineage>
        <taxon>Bacteria</taxon>
        <taxon>Pseudomonadati</taxon>
        <taxon>Bacteroidota</taxon>
        <taxon>Cytophagia</taxon>
        <taxon>Cytophagales</taxon>
        <taxon>Flectobacillaceae</taxon>
        <taxon>Arcicella</taxon>
    </lineage>
</organism>
<feature type="transmembrane region" description="Helical" evidence="5">
    <location>
        <begin position="418"/>
        <end position="438"/>
    </location>
</feature>
<evidence type="ECO:0000259" key="6">
    <source>
        <dbReference type="Pfam" id="PF04932"/>
    </source>
</evidence>
<feature type="transmembrane region" description="Helical" evidence="5">
    <location>
        <begin position="123"/>
        <end position="141"/>
    </location>
</feature>
<evidence type="ECO:0000256" key="5">
    <source>
        <dbReference type="SAM" id="Phobius"/>
    </source>
</evidence>
<dbReference type="PANTHER" id="PTHR37422">
    <property type="entry name" value="TEICHURONIC ACID BIOSYNTHESIS PROTEIN TUAE"/>
    <property type="match status" value="1"/>
</dbReference>
<feature type="transmembrane region" description="Helical" evidence="5">
    <location>
        <begin position="161"/>
        <end position="178"/>
    </location>
</feature>
<feature type="transmembrane region" description="Helical" evidence="5">
    <location>
        <begin position="208"/>
        <end position="225"/>
    </location>
</feature>
<dbReference type="RefSeq" id="WP_109741282.1">
    <property type="nucleotide sequence ID" value="NZ_QGGO01000002.1"/>
</dbReference>
<feature type="transmembrane region" description="Helical" evidence="5">
    <location>
        <begin position="94"/>
        <end position="111"/>
    </location>
</feature>
<dbReference type="Pfam" id="PF04932">
    <property type="entry name" value="Wzy_C"/>
    <property type="match status" value="1"/>
</dbReference>
<dbReference type="AlphaFoldDB" id="A0A316EFS3"/>
<feature type="transmembrane region" description="Helical" evidence="5">
    <location>
        <begin position="31"/>
        <end position="51"/>
    </location>
</feature>
<feature type="domain" description="O-antigen ligase-related" evidence="6">
    <location>
        <begin position="195"/>
        <end position="348"/>
    </location>
</feature>
<comment type="subcellular location">
    <subcellularLocation>
        <location evidence="1">Membrane</location>
        <topology evidence="1">Multi-pass membrane protein</topology>
    </subcellularLocation>
</comment>
<sequence>MKKLLFILILLITLTPLVLFEKLPFPFVTEKTLYFRLLVDILLIVWAIIAFRDAEYLPRKTPLNIALLGLGIVTFLTALFGHDFHSSFWSGLERMEGAVGLFYSLIFFFVLSNSFKKIEQWHLLFLISCSVACVVVLIGIFKELEMLKTGERLFSSLGNPTYLGLYLILHLFLVGFILTNASGNIRKISLLFIPILLIGVILTQSRSAFLGLFLGGLVLMGFVLFSAKISAKIRWSIGCFVSISILSIAVLFSADDSKLVKQSALLSRVVSVAKSKTTGVSRLNNWKIAYEGFKEKPILGWGQENYQYVFAKHFLPEMYNDAPWYDRSHNFLLDWLVSGGILGLLSFLAPFGLMFWFTMRSGKFSNIQKGLFIGFIVAYFVNNFFGFDSLTGTITVFMVLAYWQFETQSDKAHIFPKLTIWGVFICVLLSSVGFYYGYLQPLRTSKQIVKIMQEPDLQQTIQQIQLGYSNAIGTGTSDFAEQVSFLSEKVGKSEIANEMKGGYYQAVSDILKKEAEKHPEHPRLLSIQSSINADRGAFNEAITGFEKVQALAPKRHINLMQLAGVYTRNQQTEKALKLYDDIYKINGHGEVFIFKSMIYSEKNDTLNIWKELQKVDNKNFIQKIEMIRFIYGKHNNLQGLVQEFNRREKQTAKLSYQYTKQIYFEWAMAAYVTGDLKQSADQVFRYLCLFGNGMDVNTTRQHREAVRNGRSPAEYFQ</sequence>
<dbReference type="OrthoDB" id="947847at2"/>
<dbReference type="InterPro" id="IPR051533">
    <property type="entry name" value="WaaL-like"/>
</dbReference>
<evidence type="ECO:0000256" key="2">
    <source>
        <dbReference type="ARBA" id="ARBA00022692"/>
    </source>
</evidence>
<name>A0A316EFS3_9BACT</name>
<dbReference type="PANTHER" id="PTHR37422:SF13">
    <property type="entry name" value="LIPOPOLYSACCHARIDE BIOSYNTHESIS PROTEIN PA4999-RELATED"/>
    <property type="match status" value="1"/>
</dbReference>
<keyword evidence="3 5" id="KW-1133">Transmembrane helix</keyword>
<evidence type="ECO:0000256" key="4">
    <source>
        <dbReference type="ARBA" id="ARBA00023136"/>
    </source>
</evidence>
<keyword evidence="7" id="KW-0436">Ligase</keyword>
<feature type="transmembrane region" description="Helical" evidence="5">
    <location>
        <begin position="63"/>
        <end position="82"/>
    </location>
</feature>
<keyword evidence="4 5" id="KW-0472">Membrane</keyword>
<feature type="transmembrane region" description="Helical" evidence="5">
    <location>
        <begin position="237"/>
        <end position="254"/>
    </location>
</feature>
<feature type="transmembrane region" description="Helical" evidence="5">
    <location>
        <begin position="370"/>
        <end position="403"/>
    </location>
</feature>
<accession>A0A316EFS3</accession>
<feature type="transmembrane region" description="Helical" evidence="5">
    <location>
        <begin position="335"/>
        <end position="358"/>
    </location>
</feature>
<dbReference type="GO" id="GO:0016020">
    <property type="term" value="C:membrane"/>
    <property type="evidence" value="ECO:0007669"/>
    <property type="project" value="UniProtKB-SubCell"/>
</dbReference>
<evidence type="ECO:0000313" key="8">
    <source>
        <dbReference type="Proteomes" id="UP000245489"/>
    </source>
</evidence>
<feature type="transmembrane region" description="Helical" evidence="5">
    <location>
        <begin position="185"/>
        <end position="202"/>
    </location>
</feature>
<evidence type="ECO:0000256" key="3">
    <source>
        <dbReference type="ARBA" id="ARBA00022989"/>
    </source>
</evidence>
<dbReference type="GO" id="GO:0016874">
    <property type="term" value="F:ligase activity"/>
    <property type="evidence" value="ECO:0007669"/>
    <property type="project" value="UniProtKB-KW"/>
</dbReference>
<proteinExistence type="predicted"/>
<keyword evidence="8" id="KW-1185">Reference proteome</keyword>